<feature type="chain" id="PRO_5047082202" evidence="2">
    <location>
        <begin position="48"/>
        <end position="111"/>
    </location>
</feature>
<evidence type="ECO:0000256" key="1">
    <source>
        <dbReference type="SAM" id="MobiDB-lite"/>
    </source>
</evidence>
<comment type="caution">
    <text evidence="3">The sequence shown here is derived from an EMBL/GenBank/DDBJ whole genome shotgun (WGS) entry which is preliminary data.</text>
</comment>
<proteinExistence type="predicted"/>
<keyword evidence="4" id="KW-1185">Reference proteome</keyword>
<dbReference type="Proteomes" id="UP001189429">
    <property type="component" value="Unassembled WGS sequence"/>
</dbReference>
<reference evidence="3" key="1">
    <citation type="submission" date="2023-10" db="EMBL/GenBank/DDBJ databases">
        <authorList>
            <person name="Chen Y."/>
            <person name="Shah S."/>
            <person name="Dougan E. K."/>
            <person name="Thang M."/>
            <person name="Chan C."/>
        </authorList>
    </citation>
    <scope>NUCLEOTIDE SEQUENCE [LARGE SCALE GENOMIC DNA]</scope>
</reference>
<evidence type="ECO:0000313" key="3">
    <source>
        <dbReference type="EMBL" id="CAK0881024.1"/>
    </source>
</evidence>
<protein>
    <submittedName>
        <fullName evidence="3">Uncharacterized protein</fullName>
    </submittedName>
</protein>
<sequence>MPPGLAGIPWWPRGGASRGAARAQPRRAPPALLPLPLPLLLLCGAAAIDVSSDGGAAARPASFWRIVNTEEVEIAWRVRSLQFFSDDGCTKPVMALANEERALLSERRPQT</sequence>
<gene>
    <name evidence="3" type="ORF">PCOR1329_LOCUS63988</name>
</gene>
<evidence type="ECO:0000256" key="2">
    <source>
        <dbReference type="SAM" id="SignalP"/>
    </source>
</evidence>
<feature type="signal peptide" evidence="2">
    <location>
        <begin position="1"/>
        <end position="47"/>
    </location>
</feature>
<organism evidence="3 4">
    <name type="scientific">Prorocentrum cordatum</name>
    <dbReference type="NCBI Taxonomy" id="2364126"/>
    <lineage>
        <taxon>Eukaryota</taxon>
        <taxon>Sar</taxon>
        <taxon>Alveolata</taxon>
        <taxon>Dinophyceae</taxon>
        <taxon>Prorocentrales</taxon>
        <taxon>Prorocentraceae</taxon>
        <taxon>Prorocentrum</taxon>
    </lineage>
</organism>
<keyword evidence="2" id="KW-0732">Signal</keyword>
<evidence type="ECO:0000313" key="4">
    <source>
        <dbReference type="Proteomes" id="UP001189429"/>
    </source>
</evidence>
<accession>A0ABN9W4K2</accession>
<dbReference type="EMBL" id="CAUYUJ010018141">
    <property type="protein sequence ID" value="CAK0881024.1"/>
    <property type="molecule type" value="Genomic_DNA"/>
</dbReference>
<name>A0ABN9W4K2_9DINO</name>
<feature type="region of interest" description="Disordered" evidence="1">
    <location>
        <begin position="1"/>
        <end position="25"/>
    </location>
</feature>
<feature type="compositionally biased region" description="Low complexity" evidence="1">
    <location>
        <begin position="12"/>
        <end position="23"/>
    </location>
</feature>